<sequence length="202" mass="21444">MQSKAPIRSIPPSTLTANTNIRSGRVKRTAMRILPPPDGRRRESLPPIPLPSIGTGSAAGRRGRAWKQPAIFIRRSTTGNGILSIPKAGFSFRRGSISSRAVKPPDSHCESVILRQFRIPAMRRSKRFGASASPLPEPTSTAAETPGRSFSISTAATCCANTVTAGRSSIANWRTIGRGAGASTQWPTGVGPSTYAPEPLPM</sequence>
<feature type="compositionally biased region" description="Polar residues" evidence="1">
    <location>
        <begin position="138"/>
        <end position="148"/>
    </location>
</feature>
<organism evidence="2">
    <name type="scientific">bioreactor metagenome</name>
    <dbReference type="NCBI Taxonomy" id="1076179"/>
    <lineage>
        <taxon>unclassified sequences</taxon>
        <taxon>metagenomes</taxon>
        <taxon>ecological metagenomes</taxon>
    </lineage>
</organism>
<dbReference type="EMBL" id="VSSQ01054241">
    <property type="protein sequence ID" value="MPN08216.1"/>
    <property type="molecule type" value="Genomic_DNA"/>
</dbReference>
<feature type="region of interest" description="Disordered" evidence="1">
    <location>
        <begin position="180"/>
        <end position="202"/>
    </location>
</feature>
<dbReference type="AlphaFoldDB" id="A0A645F3J8"/>
<name>A0A645F3J8_9ZZZZ</name>
<reference evidence="2" key="1">
    <citation type="submission" date="2019-08" db="EMBL/GenBank/DDBJ databases">
        <authorList>
            <person name="Kucharzyk K."/>
            <person name="Murdoch R.W."/>
            <person name="Higgins S."/>
            <person name="Loffler F."/>
        </authorList>
    </citation>
    <scope>NUCLEOTIDE SEQUENCE</scope>
</reference>
<accession>A0A645F3J8</accession>
<feature type="compositionally biased region" description="Polar residues" evidence="1">
    <location>
        <begin position="11"/>
        <end position="21"/>
    </location>
</feature>
<feature type="region of interest" description="Disordered" evidence="1">
    <location>
        <begin position="128"/>
        <end position="148"/>
    </location>
</feature>
<proteinExistence type="predicted"/>
<feature type="region of interest" description="Disordered" evidence="1">
    <location>
        <begin position="1"/>
        <end position="21"/>
    </location>
</feature>
<comment type="caution">
    <text evidence="2">The sequence shown here is derived from an EMBL/GenBank/DDBJ whole genome shotgun (WGS) entry which is preliminary data.</text>
</comment>
<evidence type="ECO:0000313" key="2">
    <source>
        <dbReference type="EMBL" id="MPN08216.1"/>
    </source>
</evidence>
<gene>
    <name evidence="2" type="ORF">SDC9_155498</name>
</gene>
<protein>
    <submittedName>
        <fullName evidence="2">Uncharacterized protein</fullName>
    </submittedName>
</protein>
<evidence type="ECO:0000256" key="1">
    <source>
        <dbReference type="SAM" id="MobiDB-lite"/>
    </source>
</evidence>
<feature type="region of interest" description="Disordered" evidence="1">
    <location>
        <begin position="33"/>
        <end position="61"/>
    </location>
</feature>